<evidence type="ECO:0000256" key="1">
    <source>
        <dbReference type="ARBA" id="ARBA00001947"/>
    </source>
</evidence>
<dbReference type="Gene3D" id="3.40.630.10">
    <property type="entry name" value="Zn peptidases"/>
    <property type="match status" value="1"/>
</dbReference>
<gene>
    <name evidence="7" type="ORF">ATJ88_2050</name>
</gene>
<evidence type="ECO:0000256" key="5">
    <source>
        <dbReference type="PIRSR" id="PIRSR037238-1"/>
    </source>
</evidence>
<dbReference type="Pfam" id="PF07687">
    <property type="entry name" value="M20_dimer"/>
    <property type="match status" value="1"/>
</dbReference>
<dbReference type="Proteomes" id="UP000224130">
    <property type="component" value="Unassembled WGS sequence"/>
</dbReference>
<evidence type="ECO:0000256" key="2">
    <source>
        <dbReference type="ARBA" id="ARBA00022723"/>
    </source>
</evidence>
<dbReference type="SUPFAM" id="SSF55031">
    <property type="entry name" value="Bacterial exopeptidase dimerisation domain"/>
    <property type="match status" value="1"/>
</dbReference>
<dbReference type="PIRSF" id="PIRSF037238">
    <property type="entry name" value="Carboxypeptidase_G2"/>
    <property type="match status" value="1"/>
</dbReference>
<dbReference type="GO" id="GO:0004180">
    <property type="term" value="F:carboxypeptidase activity"/>
    <property type="evidence" value="ECO:0007669"/>
    <property type="project" value="UniProtKB-KW"/>
</dbReference>
<dbReference type="RefSeq" id="WP_098463732.1">
    <property type="nucleotide sequence ID" value="NZ_PDJJ01000001.1"/>
</dbReference>
<evidence type="ECO:0000256" key="4">
    <source>
        <dbReference type="ARBA" id="ARBA00022833"/>
    </source>
</evidence>
<dbReference type="InterPro" id="IPR050072">
    <property type="entry name" value="Peptidase_M20A"/>
</dbReference>
<keyword evidence="3" id="KW-0378">Hydrolase</keyword>
<dbReference type="InterPro" id="IPR001261">
    <property type="entry name" value="ArgE/DapE_CS"/>
</dbReference>
<dbReference type="AlphaFoldDB" id="A0A2A9EXB9"/>
<comment type="caution">
    <text evidence="7">The sequence shown here is derived from an EMBL/GenBank/DDBJ whole genome shotgun (WGS) entry which is preliminary data.</text>
</comment>
<dbReference type="InterPro" id="IPR011650">
    <property type="entry name" value="Peptidase_M20_dimer"/>
</dbReference>
<feature type="active site" description="Proton acceptor" evidence="5">
    <location>
        <position position="171"/>
    </location>
</feature>
<dbReference type="PROSITE" id="PS00758">
    <property type="entry name" value="ARGE_DAPE_CPG2_1"/>
    <property type="match status" value="1"/>
</dbReference>
<dbReference type="InterPro" id="IPR002933">
    <property type="entry name" value="Peptidase_M20"/>
</dbReference>
<dbReference type="SUPFAM" id="SSF53187">
    <property type="entry name" value="Zn-dependent exopeptidases"/>
    <property type="match status" value="1"/>
</dbReference>
<protein>
    <submittedName>
        <fullName evidence="7">Glutamate carboxypeptidase</fullName>
    </submittedName>
</protein>
<feature type="domain" description="Peptidase M20 dimerisation" evidence="6">
    <location>
        <begin position="206"/>
        <end position="303"/>
    </location>
</feature>
<keyword evidence="8" id="KW-1185">Reference proteome</keyword>
<dbReference type="InterPro" id="IPR036264">
    <property type="entry name" value="Bact_exopeptidase_dim_dom"/>
</dbReference>
<evidence type="ECO:0000313" key="8">
    <source>
        <dbReference type="Proteomes" id="UP000224130"/>
    </source>
</evidence>
<feature type="active site" evidence="5">
    <location>
        <position position="110"/>
    </location>
</feature>
<dbReference type="GO" id="GO:0046872">
    <property type="term" value="F:metal ion binding"/>
    <property type="evidence" value="ECO:0007669"/>
    <property type="project" value="UniProtKB-KW"/>
</dbReference>
<name>A0A2A9EXB9_9MICO</name>
<keyword evidence="4" id="KW-0862">Zinc</keyword>
<keyword evidence="7" id="KW-0121">Carboxypeptidase</keyword>
<dbReference type="PANTHER" id="PTHR43808:SF9">
    <property type="entry name" value="BLL0789 PROTEIN"/>
    <property type="match status" value="1"/>
</dbReference>
<dbReference type="InterPro" id="IPR017150">
    <property type="entry name" value="Pept_M20_glutamate_carboxypep"/>
</dbReference>
<dbReference type="OrthoDB" id="9783294at2"/>
<dbReference type="EMBL" id="PDJJ01000001">
    <property type="protein sequence ID" value="PFG43363.1"/>
    <property type="molecule type" value="Genomic_DNA"/>
</dbReference>
<comment type="cofactor">
    <cofactor evidence="1">
        <name>Zn(2+)</name>
        <dbReference type="ChEBI" id="CHEBI:29105"/>
    </cofactor>
</comment>
<proteinExistence type="predicted"/>
<evidence type="ECO:0000313" key="7">
    <source>
        <dbReference type="EMBL" id="PFG43363.1"/>
    </source>
</evidence>
<reference evidence="7 8" key="1">
    <citation type="submission" date="2017-10" db="EMBL/GenBank/DDBJ databases">
        <title>Sequencing the genomes of 1000 actinobacteria strains.</title>
        <authorList>
            <person name="Klenk H.-P."/>
        </authorList>
    </citation>
    <scope>NUCLEOTIDE SEQUENCE [LARGE SCALE GENOMIC DNA]</scope>
    <source>
        <strain evidence="7 8">DSM 21863</strain>
    </source>
</reference>
<accession>A0A2A9EXB9</accession>
<dbReference type="PANTHER" id="PTHR43808">
    <property type="entry name" value="ACETYLORNITHINE DEACETYLASE"/>
    <property type="match status" value="1"/>
</dbReference>
<dbReference type="Gene3D" id="3.30.70.360">
    <property type="match status" value="1"/>
</dbReference>
<organism evidence="7 8">
    <name type="scientific">Isoptericola jiangsuensis</name>
    <dbReference type="NCBI Taxonomy" id="548579"/>
    <lineage>
        <taxon>Bacteria</taxon>
        <taxon>Bacillati</taxon>
        <taxon>Actinomycetota</taxon>
        <taxon>Actinomycetes</taxon>
        <taxon>Micrococcales</taxon>
        <taxon>Promicromonosporaceae</taxon>
        <taxon>Isoptericola</taxon>
    </lineage>
</organism>
<keyword evidence="2" id="KW-0479">Metal-binding</keyword>
<evidence type="ECO:0000259" key="6">
    <source>
        <dbReference type="Pfam" id="PF07687"/>
    </source>
</evidence>
<dbReference type="Pfam" id="PF01546">
    <property type="entry name" value="Peptidase_M20"/>
    <property type="match status" value="1"/>
</dbReference>
<keyword evidence="7" id="KW-0645">Protease</keyword>
<evidence type="ECO:0000256" key="3">
    <source>
        <dbReference type="ARBA" id="ARBA00022801"/>
    </source>
</evidence>
<sequence>MTAGASTADALDLPPGDDDLSARLLPAARAAHARYVAELVELTSFDSGTWNAAGKRRVVQWCSARLHEIGAQVDVVDVDADTDGPPVGPALVARLAVPGTARVLLLGHSDTVFADGTAARRPPRQVDGRLTGPGVCDDKGGVLAGIHALTLLAELPGPRTGEAVLLLSPDEEVGSPRTLALLQTHAERADVILGLEGSRENGDLVVARKGACDVRIELRGRAAHAGIEPERGADAALAAARLVLDLHRAAADRPGVSVNVGVVRAGDRPNVVADEAELQLEVRAPTAAALDEILDTVDGLVTAATQGGITGRSVRTDYCPPFEPSPGSAALLHLAELLGARIGVAVRGASTGGVSDTNFAAVTGIPALDGLGPVGGGDHGEDEWIDLDSVPYRIALLAGLVAEAGRVVHQNTTEKEA</sequence>